<proteinExistence type="predicted"/>
<reference evidence="3" key="1">
    <citation type="submission" date="2023-03" db="UniProtKB">
        <authorList>
            <consortium name="WormBaseParasite"/>
        </authorList>
    </citation>
    <scope>IDENTIFICATION</scope>
</reference>
<feature type="compositionally biased region" description="Basic and acidic residues" evidence="1">
    <location>
        <begin position="1004"/>
        <end position="1034"/>
    </location>
</feature>
<evidence type="ECO:0000256" key="1">
    <source>
        <dbReference type="SAM" id="MobiDB-lite"/>
    </source>
</evidence>
<feature type="compositionally biased region" description="Polar residues" evidence="1">
    <location>
        <begin position="737"/>
        <end position="763"/>
    </location>
</feature>
<feature type="compositionally biased region" description="Polar residues" evidence="1">
    <location>
        <begin position="627"/>
        <end position="642"/>
    </location>
</feature>
<evidence type="ECO:0000313" key="2">
    <source>
        <dbReference type="Proteomes" id="UP000036681"/>
    </source>
</evidence>
<feature type="region of interest" description="Disordered" evidence="1">
    <location>
        <begin position="568"/>
        <end position="603"/>
    </location>
</feature>
<dbReference type="Proteomes" id="UP000036681">
    <property type="component" value="Unplaced"/>
</dbReference>
<feature type="compositionally biased region" description="Polar residues" evidence="1">
    <location>
        <begin position="476"/>
        <end position="489"/>
    </location>
</feature>
<evidence type="ECO:0000313" key="3">
    <source>
        <dbReference type="WBParaSite" id="ALUE_0001240801-mRNA-1"/>
    </source>
</evidence>
<feature type="compositionally biased region" description="Polar residues" evidence="1">
    <location>
        <begin position="569"/>
        <end position="584"/>
    </location>
</feature>
<protein>
    <submittedName>
        <fullName evidence="3">Uncharacterized protein</fullName>
    </submittedName>
</protein>
<sequence>MSNFPVEKTMDKLEGMLKPLKYDKNNTVFNNTVTALSPNYESSSVRMSSSDIDGCQSVQSDAILTKRMSIYKDKNGRLSKATHCRPLSAPEFGESRLDVNYTPVRKKIRDVTESITAEYDTQEKLIPYQGPAALSNLTGPIRVETSRKICRQLNADVMIEDRVELIGCGSRKKEAKLIELTPTVHLHGSKGTRRIHPLSKQSVKVGDNYIVIERTSTLKQLPLLYGEAKRFEEMCTFQTRGCSQGKQLSKLDIKSDSAVDKRKIFSLHGLLQVKSKQKINACRNGEYTVEEYIELRADGSKYEPQEELFPFKREVHHSPRSDTRTSPCKCDEHIRIGENVISVQRHIKVAPAEKSTENLFSLSDSRSYTSNRTTMDPSHASSTSKHQRNFSSAASLPIDYVTGKSPEAQPCELCLAMKCTSKDSPPLLRSATRTARSPNGHSPPRGASPRVDPLTPERSPPRSRRKSQRQSGSVHGDSQTACSPGVNTSRNLAIQDKIYSSDPEKRKVNCGIISANFPLDRSSSKHLHSDLEEFDEKSQREAKILRANEKPTNGNLDTRQEEIAVELNRSAQNGKSESQSTTIPPGSKRKARRNSSRAQQIGTKWQIGESINYDTTRQEEIAVELNRSAQNGKSESQSTTIPPGSKRKVLGQNEGNYRTARSLSAEVHPTARTSLEITEKCISAESALGSLKTARRENEILITKEAKKGTPFKQPLQLVKKKTVCDGVPKTVRENTETPSSNGSVESLLFQSPGQTTNGTGRSVRTAREKNSLLSLEPQLRLMTVEVPDEKGLEGTARENAKYSDLSGCLRGLRSNAAAHETRAKLANDRGQLKTARESSEVSRMQESDMKLRLQSMDGKLMDEESLSMIGQGKDRIFRTYGTRNRMMLKSRLQTASMKTRDGKKLQRATQDNSGPRSVSSDPSATSASMRMMKGELANCSELLKTAREQNEPDKPTSAKLIQQAARGKMMSKWELLKTVRGRTRNFRSPSRSALVLNKLSGRSKSEREQTEDLLKTAREGRDKASKTSKKESISKPLQVASSPFSKCVSRVTPGLSGQQINNEVTLEKGAREYSTLTRDQRADHGKKEDLGKKEKPSLREENDDERSENLMHLDTARTLSFKTPPRYHRFTSDENLLASAHQTAKHSAHRNSRCTFYTSLFLNQGFLDADQHENLSICAREPPFVQDSCADEIPLRGSQNPGGVPSDYLLRQPLLLMVFKLRVAEDDTRIGRISSGKVLCAHNQPLSSKNRASPKQSSWRFRAARIERSSSHTAPSSIDENGKNGSGRELRSTPNTSKGIGKTITSSSSKTPHSSRSKSVSSTSSLTTSSTTRRSSSILTVPSMKSSSLGAMLKGSTKQKVNDASAIVIESNAAHNLTIMLKINIRLIAKGISVSAKAHGLRTKRIIVGGNEVYNINFHR</sequence>
<name>A0A9J2PSF4_ASCLU</name>
<feature type="compositionally biased region" description="Basic and acidic residues" evidence="1">
    <location>
        <begin position="1281"/>
        <end position="1292"/>
    </location>
</feature>
<feature type="region of interest" description="Disordered" evidence="1">
    <location>
        <begin position="998"/>
        <end position="1044"/>
    </location>
</feature>
<feature type="compositionally biased region" description="Low complexity" evidence="1">
    <location>
        <begin position="918"/>
        <end position="929"/>
    </location>
</feature>
<feature type="compositionally biased region" description="Basic and acidic residues" evidence="1">
    <location>
        <begin position="1079"/>
        <end position="1101"/>
    </location>
</feature>
<accession>A0A9J2PSF4</accession>
<dbReference type="WBParaSite" id="ALUE_0001240801-mRNA-1">
    <property type="protein sequence ID" value="ALUE_0001240801-mRNA-1"/>
    <property type="gene ID" value="ALUE_0001240801"/>
</dbReference>
<feature type="region of interest" description="Disordered" evidence="1">
    <location>
        <begin position="625"/>
        <end position="652"/>
    </location>
</feature>
<feature type="region of interest" description="Disordered" evidence="1">
    <location>
        <begin position="1072"/>
        <end position="1109"/>
    </location>
</feature>
<organism evidence="2 3">
    <name type="scientific">Ascaris lumbricoides</name>
    <name type="common">Giant roundworm</name>
    <dbReference type="NCBI Taxonomy" id="6252"/>
    <lineage>
        <taxon>Eukaryota</taxon>
        <taxon>Metazoa</taxon>
        <taxon>Ecdysozoa</taxon>
        <taxon>Nematoda</taxon>
        <taxon>Chromadorea</taxon>
        <taxon>Rhabditida</taxon>
        <taxon>Spirurina</taxon>
        <taxon>Ascaridomorpha</taxon>
        <taxon>Ascaridoidea</taxon>
        <taxon>Ascarididae</taxon>
        <taxon>Ascaris</taxon>
    </lineage>
</organism>
<feature type="region of interest" description="Disordered" evidence="1">
    <location>
        <begin position="367"/>
        <end position="390"/>
    </location>
</feature>
<feature type="region of interest" description="Disordered" evidence="1">
    <location>
        <begin position="731"/>
        <end position="771"/>
    </location>
</feature>
<feature type="compositionally biased region" description="Polar residues" evidence="1">
    <location>
        <begin position="431"/>
        <end position="440"/>
    </location>
</feature>
<feature type="compositionally biased region" description="Low complexity" evidence="1">
    <location>
        <begin position="1297"/>
        <end position="1341"/>
    </location>
</feature>
<feature type="compositionally biased region" description="Polar residues" evidence="1">
    <location>
        <begin position="908"/>
        <end position="917"/>
    </location>
</feature>
<keyword evidence="2" id="KW-1185">Reference proteome</keyword>
<feature type="region of interest" description="Disordered" evidence="1">
    <location>
        <begin position="425"/>
        <end position="489"/>
    </location>
</feature>
<feature type="region of interest" description="Disordered" evidence="1">
    <location>
        <begin position="828"/>
        <end position="849"/>
    </location>
</feature>
<feature type="region of interest" description="Disordered" evidence="1">
    <location>
        <begin position="892"/>
        <end position="929"/>
    </location>
</feature>
<feature type="region of interest" description="Disordered" evidence="1">
    <location>
        <begin position="1267"/>
        <end position="1344"/>
    </location>
</feature>